<organism evidence="2 3">
    <name type="scientific">Hypholoma sublateritium (strain FD-334 SS-4)</name>
    <dbReference type="NCBI Taxonomy" id="945553"/>
    <lineage>
        <taxon>Eukaryota</taxon>
        <taxon>Fungi</taxon>
        <taxon>Dikarya</taxon>
        <taxon>Basidiomycota</taxon>
        <taxon>Agaricomycotina</taxon>
        <taxon>Agaricomycetes</taxon>
        <taxon>Agaricomycetidae</taxon>
        <taxon>Agaricales</taxon>
        <taxon>Agaricineae</taxon>
        <taxon>Strophariaceae</taxon>
        <taxon>Hypholoma</taxon>
    </lineage>
</organism>
<accession>A0A0D2NR31</accession>
<gene>
    <name evidence="2" type="ORF">HYPSUDRAFT_751380</name>
</gene>
<keyword evidence="3" id="KW-1185">Reference proteome</keyword>
<dbReference type="EMBL" id="KN817560">
    <property type="protein sequence ID" value="KJA21204.1"/>
    <property type="molecule type" value="Genomic_DNA"/>
</dbReference>
<evidence type="ECO:0000313" key="2">
    <source>
        <dbReference type="EMBL" id="KJA21204.1"/>
    </source>
</evidence>
<reference evidence="3" key="1">
    <citation type="submission" date="2014-04" db="EMBL/GenBank/DDBJ databases">
        <title>Evolutionary Origins and Diversification of the Mycorrhizal Mutualists.</title>
        <authorList>
            <consortium name="DOE Joint Genome Institute"/>
            <consortium name="Mycorrhizal Genomics Consortium"/>
            <person name="Kohler A."/>
            <person name="Kuo A."/>
            <person name="Nagy L.G."/>
            <person name="Floudas D."/>
            <person name="Copeland A."/>
            <person name="Barry K.W."/>
            <person name="Cichocki N."/>
            <person name="Veneault-Fourrey C."/>
            <person name="LaButti K."/>
            <person name="Lindquist E.A."/>
            <person name="Lipzen A."/>
            <person name="Lundell T."/>
            <person name="Morin E."/>
            <person name="Murat C."/>
            <person name="Riley R."/>
            <person name="Ohm R."/>
            <person name="Sun H."/>
            <person name="Tunlid A."/>
            <person name="Henrissat B."/>
            <person name="Grigoriev I.V."/>
            <person name="Hibbett D.S."/>
            <person name="Martin F."/>
        </authorList>
    </citation>
    <scope>NUCLEOTIDE SEQUENCE [LARGE SCALE GENOMIC DNA]</scope>
    <source>
        <strain evidence="3">FD-334 SS-4</strain>
    </source>
</reference>
<dbReference type="OrthoDB" id="3361009at2759"/>
<dbReference type="AlphaFoldDB" id="A0A0D2NR31"/>
<dbReference type="Proteomes" id="UP000054270">
    <property type="component" value="Unassembled WGS sequence"/>
</dbReference>
<evidence type="ECO:0000256" key="1">
    <source>
        <dbReference type="SAM" id="MobiDB-lite"/>
    </source>
</evidence>
<sequence length="119" mass="12690">MSETVNNFAATPDVLHSSVAAPTYPPPSQTAPTTHTDTVSQQDTLLGSTSSGDGQEARTHKDLPNPPVSSQQTENVPFKERVVGVAEKTRGTLFGNSGLKEHGQAILDGRASYKEKDRD</sequence>
<feature type="region of interest" description="Disordered" evidence="1">
    <location>
        <begin position="93"/>
        <end position="119"/>
    </location>
</feature>
<feature type="compositionally biased region" description="Polar residues" evidence="1">
    <location>
        <begin position="30"/>
        <end position="53"/>
    </location>
</feature>
<proteinExistence type="predicted"/>
<evidence type="ECO:0000313" key="3">
    <source>
        <dbReference type="Proteomes" id="UP000054270"/>
    </source>
</evidence>
<protein>
    <submittedName>
        <fullName evidence="2">Uncharacterized protein</fullName>
    </submittedName>
</protein>
<feature type="region of interest" description="Disordered" evidence="1">
    <location>
        <begin position="1"/>
        <end position="80"/>
    </location>
</feature>
<name>A0A0D2NR31_HYPSF</name>